<name>A0A101KVN0_RHILI</name>
<accession>A0A101KVN0</accession>
<dbReference type="InterPro" id="IPR000620">
    <property type="entry name" value="EamA_dom"/>
</dbReference>
<dbReference type="AlphaFoldDB" id="A0A101KVN0"/>
<feature type="transmembrane region" description="Helical" evidence="6">
    <location>
        <begin position="139"/>
        <end position="159"/>
    </location>
</feature>
<feature type="transmembrane region" description="Helical" evidence="6">
    <location>
        <begin position="260"/>
        <end position="278"/>
    </location>
</feature>
<dbReference type="PANTHER" id="PTHR32322:SF2">
    <property type="entry name" value="EAMA DOMAIN-CONTAINING PROTEIN"/>
    <property type="match status" value="1"/>
</dbReference>
<feature type="domain" description="EamA" evidence="7">
    <location>
        <begin position="1"/>
        <end position="125"/>
    </location>
</feature>
<evidence type="ECO:0000256" key="1">
    <source>
        <dbReference type="ARBA" id="ARBA00004141"/>
    </source>
</evidence>
<proteinExistence type="inferred from homology"/>
<feature type="domain" description="EamA" evidence="7">
    <location>
        <begin position="142"/>
        <end position="277"/>
    </location>
</feature>
<dbReference type="GO" id="GO:0016020">
    <property type="term" value="C:membrane"/>
    <property type="evidence" value="ECO:0007669"/>
    <property type="project" value="UniProtKB-SubCell"/>
</dbReference>
<sequence>MLLLAIMWGLSIPITKLGLETIPPLTLTAMRFLVAVLLFLILAAGRLRLPWQAVPSIVALGVMGITLGNVAQSFGVQGTSASAGTIISATIPIFIVIFAAIRLNQPVTGRQWFGLLAAFAGIALVAAGSGSGVDDLSKTTAAGVAWMLVSAVAIAFYYIWSAELTKKYGTLPVAAWNALTGLVAILPLCGWEMAHTPVHITMQAIWAVVYLGVMVTVAGLLLWLYLLRAVPARIAASVQYIQPVFGIAAASVLFGDQVGLMFAAGVVLILGGLALAVANKRPAPEAAVPHE</sequence>
<comment type="similarity">
    <text evidence="2">Belongs to the EamA transporter family.</text>
</comment>
<organism evidence="8 9">
    <name type="scientific">Rhizobium loti</name>
    <name type="common">Mesorhizobium loti</name>
    <dbReference type="NCBI Taxonomy" id="381"/>
    <lineage>
        <taxon>Bacteria</taxon>
        <taxon>Pseudomonadati</taxon>
        <taxon>Pseudomonadota</taxon>
        <taxon>Alphaproteobacteria</taxon>
        <taxon>Hyphomicrobiales</taxon>
        <taxon>Phyllobacteriaceae</taxon>
        <taxon>Mesorhizobium</taxon>
    </lineage>
</organism>
<dbReference type="InterPro" id="IPR050638">
    <property type="entry name" value="AA-Vitamin_Transporters"/>
</dbReference>
<feature type="transmembrane region" description="Helical" evidence="6">
    <location>
        <begin position="28"/>
        <end position="45"/>
    </location>
</feature>
<comment type="subcellular location">
    <subcellularLocation>
        <location evidence="1">Membrane</location>
        <topology evidence="1">Multi-pass membrane protein</topology>
    </subcellularLocation>
</comment>
<dbReference type="Proteomes" id="UP000053176">
    <property type="component" value="Unassembled WGS sequence"/>
</dbReference>
<feature type="transmembrane region" description="Helical" evidence="6">
    <location>
        <begin position="81"/>
        <end position="101"/>
    </location>
</feature>
<feature type="transmembrane region" description="Helical" evidence="6">
    <location>
        <begin position="113"/>
        <end position="133"/>
    </location>
</feature>
<reference evidence="8 9" key="1">
    <citation type="submission" date="2015-12" db="EMBL/GenBank/DDBJ databases">
        <title>Draft genome sequence of Mesorhizobium sp. UFLA 01-765, a multitolerant efficient symbiont and plant-growth promoting strain isolated from Zn-mining soil using Leucaena leucocephala as a trap plant.</title>
        <authorList>
            <person name="Rangel W.M."/>
            <person name="Thijs S."/>
            <person name="Longatti S.M."/>
            <person name="Moreira F.M."/>
            <person name="Weyens N."/>
            <person name="Vangronsveld J."/>
            <person name="Van Hamme J.D."/>
            <person name="Bottos E.M."/>
            <person name="Rineau F."/>
        </authorList>
    </citation>
    <scope>NUCLEOTIDE SEQUENCE [LARGE SCALE GENOMIC DNA]</scope>
    <source>
        <strain evidence="8 9">UFLA 01-765</strain>
    </source>
</reference>
<evidence type="ECO:0000259" key="7">
    <source>
        <dbReference type="Pfam" id="PF00892"/>
    </source>
</evidence>
<feature type="transmembrane region" description="Helical" evidence="6">
    <location>
        <begin position="205"/>
        <end position="227"/>
    </location>
</feature>
<comment type="caution">
    <text evidence="8">The sequence shown here is derived from an EMBL/GenBank/DDBJ whole genome shotgun (WGS) entry which is preliminary data.</text>
</comment>
<protein>
    <recommendedName>
        <fullName evidence="7">EamA domain-containing protein</fullName>
    </recommendedName>
</protein>
<dbReference type="SUPFAM" id="SSF103481">
    <property type="entry name" value="Multidrug resistance efflux transporter EmrE"/>
    <property type="match status" value="2"/>
</dbReference>
<evidence type="ECO:0000256" key="5">
    <source>
        <dbReference type="ARBA" id="ARBA00023136"/>
    </source>
</evidence>
<gene>
    <name evidence="8" type="ORF">AU467_15445</name>
</gene>
<evidence type="ECO:0000313" key="9">
    <source>
        <dbReference type="Proteomes" id="UP000053176"/>
    </source>
</evidence>
<dbReference type="Pfam" id="PF00892">
    <property type="entry name" value="EamA"/>
    <property type="match status" value="2"/>
</dbReference>
<keyword evidence="4 6" id="KW-1133">Transmembrane helix</keyword>
<keyword evidence="3 6" id="KW-0812">Transmembrane</keyword>
<evidence type="ECO:0000256" key="4">
    <source>
        <dbReference type="ARBA" id="ARBA00022989"/>
    </source>
</evidence>
<evidence type="ECO:0000256" key="2">
    <source>
        <dbReference type="ARBA" id="ARBA00007362"/>
    </source>
</evidence>
<dbReference type="InterPro" id="IPR037185">
    <property type="entry name" value="EmrE-like"/>
</dbReference>
<keyword evidence="5 6" id="KW-0472">Membrane</keyword>
<evidence type="ECO:0000256" key="6">
    <source>
        <dbReference type="SAM" id="Phobius"/>
    </source>
</evidence>
<feature type="transmembrane region" description="Helical" evidence="6">
    <location>
        <begin position="171"/>
        <end position="193"/>
    </location>
</feature>
<feature type="transmembrane region" description="Helical" evidence="6">
    <location>
        <begin position="234"/>
        <end position="254"/>
    </location>
</feature>
<dbReference type="EMBL" id="LPWA01000068">
    <property type="protein sequence ID" value="KUM27834.1"/>
    <property type="molecule type" value="Genomic_DNA"/>
</dbReference>
<evidence type="ECO:0000256" key="3">
    <source>
        <dbReference type="ARBA" id="ARBA00022692"/>
    </source>
</evidence>
<dbReference type="PANTHER" id="PTHR32322">
    <property type="entry name" value="INNER MEMBRANE TRANSPORTER"/>
    <property type="match status" value="1"/>
</dbReference>
<evidence type="ECO:0000313" key="8">
    <source>
        <dbReference type="EMBL" id="KUM27834.1"/>
    </source>
</evidence>
<feature type="transmembrane region" description="Helical" evidence="6">
    <location>
        <begin position="57"/>
        <end position="75"/>
    </location>
</feature>